<reference evidence="1 2" key="1">
    <citation type="journal article" date="2023" name="Proc. Natl. Acad. Sci. U.S.A.">
        <title>A global phylogenomic analysis of the shiitake genus Lentinula.</title>
        <authorList>
            <person name="Sierra-Patev S."/>
            <person name="Min B."/>
            <person name="Naranjo-Ortiz M."/>
            <person name="Looney B."/>
            <person name="Konkel Z."/>
            <person name="Slot J.C."/>
            <person name="Sakamoto Y."/>
            <person name="Steenwyk J.L."/>
            <person name="Rokas A."/>
            <person name="Carro J."/>
            <person name="Camarero S."/>
            <person name="Ferreira P."/>
            <person name="Molpeceres G."/>
            <person name="Ruiz-Duenas F.J."/>
            <person name="Serrano A."/>
            <person name="Henrissat B."/>
            <person name="Drula E."/>
            <person name="Hughes K.W."/>
            <person name="Mata J.L."/>
            <person name="Ishikawa N.K."/>
            <person name="Vargas-Isla R."/>
            <person name="Ushijima S."/>
            <person name="Smith C.A."/>
            <person name="Donoghue J."/>
            <person name="Ahrendt S."/>
            <person name="Andreopoulos W."/>
            <person name="He G."/>
            <person name="LaButti K."/>
            <person name="Lipzen A."/>
            <person name="Ng V."/>
            <person name="Riley R."/>
            <person name="Sandor L."/>
            <person name="Barry K."/>
            <person name="Martinez A.T."/>
            <person name="Xiao Y."/>
            <person name="Gibbons J.G."/>
            <person name="Terashima K."/>
            <person name="Grigoriev I.V."/>
            <person name="Hibbett D."/>
        </authorList>
    </citation>
    <scope>NUCLEOTIDE SEQUENCE [LARGE SCALE GENOMIC DNA]</scope>
    <source>
        <strain evidence="1 2">TFB7810</strain>
    </source>
</reference>
<evidence type="ECO:0000313" key="1">
    <source>
        <dbReference type="EMBL" id="KAJ3749988.1"/>
    </source>
</evidence>
<dbReference type="Proteomes" id="UP001142393">
    <property type="component" value="Unassembled WGS sequence"/>
</dbReference>
<gene>
    <name evidence="1" type="ORF">DFH05DRAFT_1465421</name>
</gene>
<evidence type="ECO:0000313" key="2">
    <source>
        <dbReference type="Proteomes" id="UP001142393"/>
    </source>
</evidence>
<name>A0A9W8PA14_9AGAR</name>
<dbReference type="AlphaFoldDB" id="A0A9W8PA14"/>
<dbReference type="EMBL" id="JANVFU010000001">
    <property type="protein sequence ID" value="KAJ3749988.1"/>
    <property type="molecule type" value="Genomic_DNA"/>
</dbReference>
<organism evidence="1 2">
    <name type="scientific">Lentinula detonsa</name>
    <dbReference type="NCBI Taxonomy" id="2804962"/>
    <lineage>
        <taxon>Eukaryota</taxon>
        <taxon>Fungi</taxon>
        <taxon>Dikarya</taxon>
        <taxon>Basidiomycota</taxon>
        <taxon>Agaricomycotina</taxon>
        <taxon>Agaricomycetes</taxon>
        <taxon>Agaricomycetidae</taxon>
        <taxon>Agaricales</taxon>
        <taxon>Marasmiineae</taxon>
        <taxon>Omphalotaceae</taxon>
        <taxon>Lentinula</taxon>
    </lineage>
</organism>
<accession>A0A9W8PA14</accession>
<protein>
    <submittedName>
        <fullName evidence="1">Uncharacterized protein</fullName>
    </submittedName>
</protein>
<sequence>MRDKAAEAQGLTAEQVKELGAENGKKDIMDRKSPHFRKFKDFEPSIFSVLIHVYSILSNVRSCTRRSGQSMLIPVSSMYTFTTMVMFSTASTIGSLAQTVPCYHSQTTLISFSLSSIFHPCVFAPFLQPHHQCQGQTSVHEISKPLSYADGKDSQSPTHTTQLFSKMSRCPSDKQQTVDQTDFCVESGWNTRTGIPIGRLRQ</sequence>
<keyword evidence="2" id="KW-1185">Reference proteome</keyword>
<comment type="caution">
    <text evidence="1">The sequence shown here is derived from an EMBL/GenBank/DDBJ whole genome shotgun (WGS) entry which is preliminary data.</text>
</comment>
<proteinExistence type="predicted"/>